<dbReference type="PANTHER" id="PTHR10948">
    <property type="entry name" value="TRANSPOSASE"/>
    <property type="match status" value="1"/>
</dbReference>
<evidence type="ECO:0000256" key="1">
    <source>
        <dbReference type="SAM" id="MobiDB-lite"/>
    </source>
</evidence>
<name>A0A7Y6M495_9ACTN</name>
<dbReference type="RefSeq" id="WP_175590489.1">
    <property type="nucleotide sequence ID" value="NZ_JABWGN010000006.1"/>
</dbReference>
<dbReference type="InterPro" id="IPR036390">
    <property type="entry name" value="WH_DNA-bd_sf"/>
</dbReference>
<evidence type="ECO:0000313" key="4">
    <source>
        <dbReference type="Proteomes" id="UP000586042"/>
    </source>
</evidence>
<protein>
    <submittedName>
        <fullName evidence="3">Helix-turn-helix domain-containing protein</fullName>
    </submittedName>
</protein>
<dbReference type="SUPFAM" id="SSF46785">
    <property type="entry name" value="Winged helix' DNA-binding domain"/>
    <property type="match status" value="1"/>
</dbReference>
<dbReference type="Gene3D" id="1.10.10.10">
    <property type="entry name" value="Winged helix-like DNA-binding domain superfamily/Winged helix DNA-binding domain"/>
    <property type="match status" value="1"/>
</dbReference>
<feature type="domain" description="HTH marR-type" evidence="2">
    <location>
        <begin position="96"/>
        <end position="190"/>
    </location>
</feature>
<evidence type="ECO:0000313" key="3">
    <source>
        <dbReference type="EMBL" id="NUW33034.1"/>
    </source>
</evidence>
<dbReference type="EMBL" id="JABWGN010000006">
    <property type="protein sequence ID" value="NUW33034.1"/>
    <property type="molecule type" value="Genomic_DNA"/>
</dbReference>
<organism evidence="3 4">
    <name type="scientific">Nonomuraea montanisoli</name>
    <dbReference type="NCBI Taxonomy" id="2741721"/>
    <lineage>
        <taxon>Bacteria</taxon>
        <taxon>Bacillati</taxon>
        <taxon>Actinomycetota</taxon>
        <taxon>Actinomycetes</taxon>
        <taxon>Streptosporangiales</taxon>
        <taxon>Streptosporangiaceae</taxon>
        <taxon>Nonomuraea</taxon>
    </lineage>
</organism>
<evidence type="ECO:0000259" key="2">
    <source>
        <dbReference type="SMART" id="SM00347"/>
    </source>
</evidence>
<dbReference type="AlphaFoldDB" id="A0A7Y6M495"/>
<dbReference type="Proteomes" id="UP000586042">
    <property type="component" value="Unassembled WGS sequence"/>
</dbReference>
<feature type="region of interest" description="Disordered" evidence="1">
    <location>
        <begin position="301"/>
        <end position="326"/>
    </location>
</feature>
<gene>
    <name evidence="3" type="ORF">HTZ77_16560</name>
</gene>
<dbReference type="Pfam" id="PF13936">
    <property type="entry name" value="HTH_38"/>
    <property type="match status" value="1"/>
</dbReference>
<dbReference type="InterPro" id="IPR036388">
    <property type="entry name" value="WH-like_DNA-bd_sf"/>
</dbReference>
<dbReference type="GO" id="GO:0005829">
    <property type="term" value="C:cytosol"/>
    <property type="evidence" value="ECO:0007669"/>
    <property type="project" value="TreeGrafter"/>
</dbReference>
<dbReference type="PANTHER" id="PTHR10948:SF23">
    <property type="entry name" value="TRANSPOSASE INSI FOR INSERTION SEQUENCE ELEMENT IS30A-RELATED"/>
    <property type="match status" value="1"/>
</dbReference>
<dbReference type="SMART" id="SM00347">
    <property type="entry name" value="HTH_MARR"/>
    <property type="match status" value="1"/>
</dbReference>
<comment type="caution">
    <text evidence="3">The sequence shown here is derived from an EMBL/GenBank/DDBJ whole genome shotgun (WGS) entry which is preliminary data.</text>
</comment>
<dbReference type="GO" id="GO:0032196">
    <property type="term" value="P:transposition"/>
    <property type="evidence" value="ECO:0007669"/>
    <property type="project" value="TreeGrafter"/>
</dbReference>
<sequence>MPGARLTHEDRRLIAAWLAEGLGYAEIARRLGRPTSTISREVARNGLHGGYLADRAQQAAGRRARRRGPTGGPQAEPPIDGRPSEEVRAFVDELAVSLAGTGLTRMASRVFACLITSDTGSLTAAELVRRLQVSPASVSKAIAALEVIELLRREPDSRGRRERYVVGEDVWRRAWRADTGAHAEVAEAARRGAGVFGAGTPAGIRLGRMGRFFAQISEHMDGGGLTEAVVLDALTVLAALVHAGRPLTRDELAAALDWPPGRVTAAVDAVERRPIIADPLAVERTGSGAYTVVARPDRLSPAQREALVSPHAASLDRSPASGEAAS</sequence>
<dbReference type="Pfam" id="PF12802">
    <property type="entry name" value="MarR_2"/>
    <property type="match status" value="1"/>
</dbReference>
<dbReference type="InterPro" id="IPR025246">
    <property type="entry name" value="IS30-like_HTH"/>
</dbReference>
<keyword evidence="4" id="KW-1185">Reference proteome</keyword>
<dbReference type="GO" id="GO:0004803">
    <property type="term" value="F:transposase activity"/>
    <property type="evidence" value="ECO:0007669"/>
    <property type="project" value="TreeGrafter"/>
</dbReference>
<dbReference type="InterPro" id="IPR051917">
    <property type="entry name" value="Transposase-Integrase"/>
</dbReference>
<dbReference type="InterPro" id="IPR000835">
    <property type="entry name" value="HTH_MarR-typ"/>
</dbReference>
<dbReference type="GO" id="GO:0003700">
    <property type="term" value="F:DNA-binding transcription factor activity"/>
    <property type="evidence" value="ECO:0007669"/>
    <property type="project" value="InterPro"/>
</dbReference>
<reference evidence="3 4" key="1">
    <citation type="submission" date="2020-06" db="EMBL/GenBank/DDBJ databases">
        <title>Nonomuraea sp. SMC257, a novel actinomycete isolated from soil.</title>
        <authorList>
            <person name="Chanama M."/>
        </authorList>
    </citation>
    <scope>NUCLEOTIDE SEQUENCE [LARGE SCALE GENOMIC DNA]</scope>
    <source>
        <strain evidence="3 4">SMC257</strain>
    </source>
</reference>
<proteinExistence type="predicted"/>
<feature type="region of interest" description="Disordered" evidence="1">
    <location>
        <begin position="58"/>
        <end position="83"/>
    </location>
</feature>
<accession>A0A7Y6M495</accession>